<evidence type="ECO:0000313" key="2">
    <source>
        <dbReference type="EMBL" id="RYU75618.1"/>
    </source>
</evidence>
<dbReference type="GO" id="GO:0005886">
    <property type="term" value="C:plasma membrane"/>
    <property type="evidence" value="ECO:0007669"/>
    <property type="project" value="TreeGrafter"/>
</dbReference>
<dbReference type="InterPro" id="IPR051599">
    <property type="entry name" value="Cell_Envelope_Assoc"/>
</dbReference>
<sequence>MHLRRLALYALLCLISWGLAHSAFVVVDGLTGSRESADAAVVLGNTVNRDGTLSERLRQRVACGLRLYQAGRVKTLIVSGGLGREGFYEGSKMRDYLRQQGVPDSAIVVDNYGDDTRQTVVNTLPILDSLHARRLLVVSQYYHLTRTKMLFRRAGWPPVGSVSPVYFELRDLYSLAREFPAYYQQLLAE</sequence>
<dbReference type="RefSeq" id="WP_129923034.1">
    <property type="nucleotide sequence ID" value="NZ_SEWE01000067.1"/>
</dbReference>
<evidence type="ECO:0000313" key="3">
    <source>
        <dbReference type="Proteomes" id="UP000294155"/>
    </source>
</evidence>
<dbReference type="PANTHER" id="PTHR30336:SF20">
    <property type="entry name" value="DUF218 DOMAIN-CONTAINING PROTEIN"/>
    <property type="match status" value="1"/>
</dbReference>
<dbReference type="OrthoDB" id="9782395at2"/>
<dbReference type="PANTHER" id="PTHR30336">
    <property type="entry name" value="INNER MEMBRANE PROTEIN, PROBABLE PERMEASE"/>
    <property type="match status" value="1"/>
</dbReference>
<keyword evidence="3" id="KW-1185">Reference proteome</keyword>
<dbReference type="Proteomes" id="UP000294155">
    <property type="component" value="Unassembled WGS sequence"/>
</dbReference>
<gene>
    <name evidence="2" type="ORF">EWM57_19750</name>
</gene>
<protein>
    <submittedName>
        <fullName evidence="2">YdcF family protein</fullName>
    </submittedName>
</protein>
<accession>A0A4Q5L885</accession>
<organism evidence="2 3">
    <name type="scientific">Hymenobacter persicinus</name>
    <dbReference type="NCBI Taxonomy" id="2025506"/>
    <lineage>
        <taxon>Bacteria</taxon>
        <taxon>Pseudomonadati</taxon>
        <taxon>Bacteroidota</taxon>
        <taxon>Cytophagia</taxon>
        <taxon>Cytophagales</taxon>
        <taxon>Hymenobacteraceae</taxon>
        <taxon>Hymenobacter</taxon>
    </lineage>
</organism>
<dbReference type="AlphaFoldDB" id="A0A4Q5L885"/>
<proteinExistence type="predicted"/>
<dbReference type="CDD" id="cd06259">
    <property type="entry name" value="YdcF-like"/>
    <property type="match status" value="1"/>
</dbReference>
<dbReference type="InterPro" id="IPR003848">
    <property type="entry name" value="DUF218"/>
</dbReference>
<reference evidence="2 3" key="1">
    <citation type="submission" date="2019-02" db="EMBL/GenBank/DDBJ databases">
        <title>Bacterial novel species isolated from soil.</title>
        <authorList>
            <person name="Jung H.-Y."/>
        </authorList>
    </citation>
    <scope>NUCLEOTIDE SEQUENCE [LARGE SCALE GENOMIC DNA]</scope>
    <source>
        <strain evidence="2 3">1-3-3-3</strain>
    </source>
</reference>
<dbReference type="InterPro" id="IPR014729">
    <property type="entry name" value="Rossmann-like_a/b/a_fold"/>
</dbReference>
<name>A0A4Q5L885_9BACT</name>
<dbReference type="Pfam" id="PF02698">
    <property type="entry name" value="DUF218"/>
    <property type="match status" value="1"/>
</dbReference>
<comment type="caution">
    <text evidence="2">The sequence shown here is derived from an EMBL/GenBank/DDBJ whole genome shotgun (WGS) entry which is preliminary data.</text>
</comment>
<dbReference type="EMBL" id="SEWE01000067">
    <property type="protein sequence ID" value="RYU75618.1"/>
    <property type="molecule type" value="Genomic_DNA"/>
</dbReference>
<dbReference type="Gene3D" id="3.40.50.620">
    <property type="entry name" value="HUPs"/>
    <property type="match status" value="1"/>
</dbReference>
<feature type="domain" description="DUF218" evidence="1">
    <location>
        <begin position="38"/>
        <end position="162"/>
    </location>
</feature>
<evidence type="ECO:0000259" key="1">
    <source>
        <dbReference type="Pfam" id="PF02698"/>
    </source>
</evidence>